<dbReference type="PANTHER" id="PTHR33695:SF1">
    <property type="entry name" value="LIPOPROTEIN SIGNAL PEPTIDASE"/>
    <property type="match status" value="1"/>
</dbReference>
<dbReference type="GO" id="GO:0016020">
    <property type="term" value="C:membrane"/>
    <property type="evidence" value="ECO:0007669"/>
    <property type="project" value="InterPro"/>
</dbReference>
<gene>
    <name evidence="8" type="ORF">S01H1_06802</name>
</gene>
<evidence type="ECO:0000256" key="1">
    <source>
        <dbReference type="ARBA" id="ARBA00022475"/>
    </source>
</evidence>
<keyword evidence="1" id="KW-1003">Cell membrane</keyword>
<evidence type="ECO:0000256" key="5">
    <source>
        <dbReference type="ARBA" id="ARBA00022989"/>
    </source>
</evidence>
<evidence type="ECO:0000256" key="4">
    <source>
        <dbReference type="ARBA" id="ARBA00022801"/>
    </source>
</evidence>
<name>X0SRI7_9ZZZZ</name>
<evidence type="ECO:0000256" key="2">
    <source>
        <dbReference type="ARBA" id="ARBA00022670"/>
    </source>
</evidence>
<comment type="caution">
    <text evidence="8">The sequence shown here is derived from an EMBL/GenBank/DDBJ whole genome shotgun (WGS) entry which is preliminary data.</text>
</comment>
<evidence type="ECO:0000256" key="7">
    <source>
        <dbReference type="SAM" id="Phobius"/>
    </source>
</evidence>
<proteinExistence type="inferred from homology"/>
<accession>X0SRI7</accession>
<dbReference type="PRINTS" id="PR00781">
    <property type="entry name" value="LIPOSIGPTASE"/>
</dbReference>
<organism evidence="8">
    <name type="scientific">marine sediment metagenome</name>
    <dbReference type="NCBI Taxonomy" id="412755"/>
    <lineage>
        <taxon>unclassified sequences</taxon>
        <taxon>metagenomes</taxon>
        <taxon>ecological metagenomes</taxon>
    </lineage>
</organism>
<feature type="transmembrane region" description="Helical" evidence="7">
    <location>
        <begin position="94"/>
        <end position="112"/>
    </location>
</feature>
<dbReference type="PANTHER" id="PTHR33695">
    <property type="entry name" value="LIPOPROTEIN SIGNAL PEPTIDASE"/>
    <property type="match status" value="1"/>
</dbReference>
<dbReference type="HAMAP" id="MF_00161">
    <property type="entry name" value="LspA"/>
    <property type="match status" value="1"/>
</dbReference>
<feature type="transmembrane region" description="Helical" evidence="7">
    <location>
        <begin position="136"/>
        <end position="156"/>
    </location>
</feature>
<keyword evidence="6 7" id="KW-0472">Membrane</keyword>
<keyword evidence="4" id="KW-0378">Hydrolase</keyword>
<dbReference type="GO" id="GO:0004190">
    <property type="term" value="F:aspartic-type endopeptidase activity"/>
    <property type="evidence" value="ECO:0007669"/>
    <property type="project" value="InterPro"/>
</dbReference>
<feature type="transmembrane region" description="Helical" evidence="7">
    <location>
        <begin position="68"/>
        <end position="87"/>
    </location>
</feature>
<dbReference type="GO" id="GO:0006508">
    <property type="term" value="P:proteolysis"/>
    <property type="evidence" value="ECO:0007669"/>
    <property type="project" value="UniProtKB-KW"/>
</dbReference>
<protein>
    <recommendedName>
        <fullName evidence="9">Lipoprotein signal peptidase</fullName>
    </recommendedName>
</protein>
<sequence>MKRCQALVFVALLLVPVGCDHVAKQIAHSTLAGSPGVSLAADTLRFELTSNPGAFLNLGSDLPSGVRHLIFLGLVPLLLAIICVVGLRSGFSSGWSLLALAFVVGGGLANWVDRLQHGGAVSDFISLGLGPLRTGIFNPADVFIVAGVALLLLLSLQPDDSRGNAT</sequence>
<evidence type="ECO:0008006" key="9">
    <source>
        <dbReference type="Google" id="ProtNLM"/>
    </source>
</evidence>
<reference evidence="8" key="1">
    <citation type="journal article" date="2014" name="Front. Microbiol.">
        <title>High frequency of phylogenetically diverse reductive dehalogenase-homologous genes in deep subseafloor sedimentary metagenomes.</title>
        <authorList>
            <person name="Kawai M."/>
            <person name="Futagami T."/>
            <person name="Toyoda A."/>
            <person name="Takaki Y."/>
            <person name="Nishi S."/>
            <person name="Hori S."/>
            <person name="Arai W."/>
            <person name="Tsubouchi T."/>
            <person name="Morono Y."/>
            <person name="Uchiyama I."/>
            <person name="Ito T."/>
            <person name="Fujiyama A."/>
            <person name="Inagaki F."/>
            <person name="Takami H."/>
        </authorList>
    </citation>
    <scope>NUCLEOTIDE SEQUENCE</scope>
    <source>
        <strain evidence="8">Expedition CK06-06</strain>
    </source>
</reference>
<keyword evidence="3 7" id="KW-0812">Transmembrane</keyword>
<dbReference type="InterPro" id="IPR001872">
    <property type="entry name" value="Peptidase_A8"/>
</dbReference>
<dbReference type="Pfam" id="PF01252">
    <property type="entry name" value="Peptidase_A8"/>
    <property type="match status" value="1"/>
</dbReference>
<evidence type="ECO:0000313" key="8">
    <source>
        <dbReference type="EMBL" id="GAF83684.1"/>
    </source>
</evidence>
<dbReference type="EMBL" id="BARS01003507">
    <property type="protein sequence ID" value="GAF83684.1"/>
    <property type="molecule type" value="Genomic_DNA"/>
</dbReference>
<dbReference type="AlphaFoldDB" id="X0SRI7"/>
<keyword evidence="2" id="KW-0645">Protease</keyword>
<evidence type="ECO:0000256" key="3">
    <source>
        <dbReference type="ARBA" id="ARBA00022692"/>
    </source>
</evidence>
<evidence type="ECO:0000256" key="6">
    <source>
        <dbReference type="ARBA" id="ARBA00023136"/>
    </source>
</evidence>
<keyword evidence="5 7" id="KW-1133">Transmembrane helix</keyword>